<feature type="transmembrane region" description="Helical" evidence="5">
    <location>
        <begin position="62"/>
        <end position="78"/>
    </location>
</feature>
<accession>X1FRK2</accession>
<dbReference type="GO" id="GO:0016020">
    <property type="term" value="C:membrane"/>
    <property type="evidence" value="ECO:0007669"/>
    <property type="project" value="UniProtKB-SubCell"/>
</dbReference>
<gene>
    <name evidence="7" type="ORF">S03H2_25721</name>
</gene>
<evidence type="ECO:0000256" key="3">
    <source>
        <dbReference type="ARBA" id="ARBA00022989"/>
    </source>
</evidence>
<name>X1FRK2_9ZZZZ</name>
<reference evidence="7" key="1">
    <citation type="journal article" date="2014" name="Front. Microbiol.">
        <title>High frequency of phylogenetically diverse reductive dehalogenase-homologous genes in deep subseafloor sedimentary metagenomes.</title>
        <authorList>
            <person name="Kawai M."/>
            <person name="Futagami T."/>
            <person name="Toyoda A."/>
            <person name="Takaki Y."/>
            <person name="Nishi S."/>
            <person name="Hori S."/>
            <person name="Arai W."/>
            <person name="Tsubouchi T."/>
            <person name="Morono Y."/>
            <person name="Uchiyama I."/>
            <person name="Ito T."/>
            <person name="Fujiyama A."/>
            <person name="Inagaki F."/>
            <person name="Takami H."/>
        </authorList>
    </citation>
    <scope>NUCLEOTIDE SEQUENCE</scope>
    <source>
        <strain evidence="7">Expedition CK06-06</strain>
    </source>
</reference>
<evidence type="ECO:0000256" key="4">
    <source>
        <dbReference type="ARBA" id="ARBA00023136"/>
    </source>
</evidence>
<dbReference type="InterPro" id="IPR011547">
    <property type="entry name" value="SLC26A/SulP_dom"/>
</dbReference>
<comment type="subcellular location">
    <subcellularLocation>
        <location evidence="1">Membrane</location>
        <topology evidence="1">Multi-pass membrane protein</topology>
    </subcellularLocation>
</comment>
<evidence type="ECO:0000256" key="5">
    <source>
        <dbReference type="SAM" id="Phobius"/>
    </source>
</evidence>
<evidence type="ECO:0000313" key="7">
    <source>
        <dbReference type="EMBL" id="GAH35170.1"/>
    </source>
</evidence>
<keyword evidence="4 5" id="KW-0472">Membrane</keyword>
<feature type="non-terminal residue" evidence="7">
    <location>
        <position position="104"/>
    </location>
</feature>
<dbReference type="EMBL" id="BARU01014644">
    <property type="protein sequence ID" value="GAH35170.1"/>
    <property type="molecule type" value="Genomic_DNA"/>
</dbReference>
<evidence type="ECO:0000256" key="1">
    <source>
        <dbReference type="ARBA" id="ARBA00004141"/>
    </source>
</evidence>
<organism evidence="7">
    <name type="scientific">marine sediment metagenome</name>
    <dbReference type="NCBI Taxonomy" id="412755"/>
    <lineage>
        <taxon>unclassified sequences</taxon>
        <taxon>metagenomes</taxon>
        <taxon>ecological metagenomes</taxon>
    </lineage>
</organism>
<evidence type="ECO:0000259" key="6">
    <source>
        <dbReference type="Pfam" id="PF00916"/>
    </source>
</evidence>
<keyword evidence="2 5" id="KW-0812">Transmembrane</keyword>
<sequence length="104" mass="10233">MTTAPIRPDAGPQHADHFAALDAASPPATRRIGLDALAGLSIAGLLIPEAVAYAGLANLPPQAGLIALLSGLVVYALTGSSRFAIVSSTSSSAAVLAATVLAES</sequence>
<comment type="caution">
    <text evidence="7">The sequence shown here is derived from an EMBL/GenBank/DDBJ whole genome shotgun (WGS) entry which is preliminary data.</text>
</comment>
<proteinExistence type="predicted"/>
<keyword evidence="3 5" id="KW-1133">Transmembrane helix</keyword>
<dbReference type="AlphaFoldDB" id="X1FRK2"/>
<feature type="transmembrane region" description="Helical" evidence="5">
    <location>
        <begin position="36"/>
        <end position="56"/>
    </location>
</feature>
<feature type="domain" description="SLC26A/SulP transporter" evidence="6">
    <location>
        <begin position="35"/>
        <end position="100"/>
    </location>
</feature>
<protein>
    <recommendedName>
        <fullName evidence="6">SLC26A/SulP transporter domain-containing protein</fullName>
    </recommendedName>
</protein>
<dbReference type="Pfam" id="PF00916">
    <property type="entry name" value="Sulfate_transp"/>
    <property type="match status" value="1"/>
</dbReference>
<evidence type="ECO:0000256" key="2">
    <source>
        <dbReference type="ARBA" id="ARBA00022692"/>
    </source>
</evidence>